<dbReference type="Proteomes" id="UP000503540">
    <property type="component" value="Chromosome"/>
</dbReference>
<reference evidence="8 9" key="1">
    <citation type="journal article" date="2019" name="ACS Chem. Biol.">
        <title>Identification and Mobilization of a Cryptic Antibiotic Biosynthesis Gene Locus from a Human-Pathogenic Nocardia Isolate.</title>
        <authorList>
            <person name="Herisse M."/>
            <person name="Ishida K."/>
            <person name="Porter J.L."/>
            <person name="Howden B."/>
            <person name="Hertweck C."/>
            <person name="Stinear T.P."/>
            <person name="Pidot S.J."/>
        </authorList>
    </citation>
    <scope>NUCLEOTIDE SEQUENCE [LARGE SCALE GENOMIC DNA]</scope>
    <source>
        <strain evidence="8 9">AUSMDU00012717</strain>
    </source>
</reference>
<feature type="transmembrane region" description="Helical" evidence="6">
    <location>
        <begin position="12"/>
        <end position="39"/>
    </location>
</feature>
<dbReference type="GO" id="GO:0005886">
    <property type="term" value="C:plasma membrane"/>
    <property type="evidence" value="ECO:0007669"/>
    <property type="project" value="UniProtKB-SubCell"/>
</dbReference>
<dbReference type="PANTHER" id="PTHR42718:SF9">
    <property type="entry name" value="MAJOR FACILITATOR SUPERFAMILY MULTIDRUG TRANSPORTER MFSC"/>
    <property type="match status" value="1"/>
</dbReference>
<evidence type="ECO:0000256" key="2">
    <source>
        <dbReference type="ARBA" id="ARBA00022448"/>
    </source>
</evidence>
<dbReference type="PANTHER" id="PTHR42718">
    <property type="entry name" value="MAJOR FACILITATOR SUPERFAMILY MULTIDRUG TRANSPORTER MFSC"/>
    <property type="match status" value="1"/>
</dbReference>
<dbReference type="EMBL" id="CP046172">
    <property type="protein sequence ID" value="QIS15019.1"/>
    <property type="molecule type" value="Genomic_DNA"/>
</dbReference>
<sequence>MVSTLKPAAAQVSSGFALLPALFGSFLIILDASAVNVALPTMGGQLAAGMSGLQWVVDGYTLMFASVMLSAGALADRIGAGRAFACGLGGFTVASVACGLAPGLGLLVGARFLQGIAAALVLPSSLALVRQGYPDPARRAWALSMWALAGSVAVAAGPVVGGLLTTVWSWRLIFLINVPVGIVALLVLTRVRHSPRHRTPLDIPGQVTAVVALAALTFALIQGGHAGYTGTPVLLAAAVAVAAGIGFWLAESRAARPMVPFGLLRTRAVSITFAAGFAFSAGFYGIVFLLSLYLQQMRGYSALAAGLSFVPMMVLIGFANTASPWLARRFGPRVPVVGGQLGVALGLLMLLFVDGSTPVPVVALLAIPIGFGGGLAVPTLLSVLLDRVAAEQAGVASGVFNAVRQLGGAVAVALFGSLVAHDFQHGMTTSLLLGALLLLATALASLRLR</sequence>
<evidence type="ECO:0000313" key="9">
    <source>
        <dbReference type="Proteomes" id="UP000503540"/>
    </source>
</evidence>
<feature type="transmembrane region" description="Helical" evidence="6">
    <location>
        <begin position="59"/>
        <end position="76"/>
    </location>
</feature>
<evidence type="ECO:0000256" key="3">
    <source>
        <dbReference type="ARBA" id="ARBA00022692"/>
    </source>
</evidence>
<keyword evidence="9" id="KW-1185">Reference proteome</keyword>
<dbReference type="RefSeq" id="WP_203217428.1">
    <property type="nucleotide sequence ID" value="NZ_CP046172.1"/>
</dbReference>
<dbReference type="InterPro" id="IPR036259">
    <property type="entry name" value="MFS_trans_sf"/>
</dbReference>
<dbReference type="GO" id="GO:0022857">
    <property type="term" value="F:transmembrane transporter activity"/>
    <property type="evidence" value="ECO:0007669"/>
    <property type="project" value="InterPro"/>
</dbReference>
<gene>
    <name evidence="8" type="ORF">F5544_35945</name>
</gene>
<organism evidence="8 9">
    <name type="scientific">Nocardia arthritidis</name>
    <dbReference type="NCBI Taxonomy" id="228602"/>
    <lineage>
        <taxon>Bacteria</taxon>
        <taxon>Bacillati</taxon>
        <taxon>Actinomycetota</taxon>
        <taxon>Actinomycetes</taxon>
        <taxon>Mycobacteriales</taxon>
        <taxon>Nocardiaceae</taxon>
        <taxon>Nocardia</taxon>
    </lineage>
</organism>
<dbReference type="SUPFAM" id="SSF103473">
    <property type="entry name" value="MFS general substrate transporter"/>
    <property type="match status" value="1"/>
</dbReference>
<feature type="transmembrane region" description="Helical" evidence="6">
    <location>
        <begin position="170"/>
        <end position="189"/>
    </location>
</feature>
<evidence type="ECO:0000313" key="8">
    <source>
        <dbReference type="EMBL" id="QIS15019.1"/>
    </source>
</evidence>
<feature type="transmembrane region" description="Helical" evidence="6">
    <location>
        <begin position="83"/>
        <end position="106"/>
    </location>
</feature>
<feature type="transmembrane region" description="Helical" evidence="6">
    <location>
        <begin position="201"/>
        <end position="221"/>
    </location>
</feature>
<comment type="subcellular location">
    <subcellularLocation>
        <location evidence="1">Cell membrane</location>
        <topology evidence="1">Multi-pass membrane protein</topology>
    </subcellularLocation>
</comment>
<keyword evidence="2" id="KW-0813">Transport</keyword>
<dbReference type="AlphaFoldDB" id="A0A6G9YNZ5"/>
<evidence type="ECO:0000256" key="5">
    <source>
        <dbReference type="ARBA" id="ARBA00023136"/>
    </source>
</evidence>
<evidence type="ECO:0000256" key="6">
    <source>
        <dbReference type="SAM" id="Phobius"/>
    </source>
</evidence>
<keyword evidence="5 6" id="KW-0472">Membrane</keyword>
<dbReference type="KEGG" id="nah:F5544_35945"/>
<evidence type="ECO:0000256" key="4">
    <source>
        <dbReference type="ARBA" id="ARBA00022989"/>
    </source>
</evidence>
<feature type="transmembrane region" description="Helical" evidence="6">
    <location>
        <begin position="112"/>
        <end position="129"/>
    </location>
</feature>
<feature type="transmembrane region" description="Helical" evidence="6">
    <location>
        <begin position="406"/>
        <end position="423"/>
    </location>
</feature>
<feature type="transmembrane region" description="Helical" evidence="6">
    <location>
        <begin position="233"/>
        <end position="250"/>
    </location>
</feature>
<name>A0A6G9YNZ5_9NOCA</name>
<dbReference type="PROSITE" id="PS50850">
    <property type="entry name" value="MFS"/>
    <property type="match status" value="1"/>
</dbReference>
<feature type="transmembrane region" description="Helical" evidence="6">
    <location>
        <begin position="334"/>
        <end position="353"/>
    </location>
</feature>
<feature type="domain" description="Major facilitator superfamily (MFS) profile" evidence="7">
    <location>
        <begin position="17"/>
        <end position="449"/>
    </location>
</feature>
<dbReference type="InterPro" id="IPR011701">
    <property type="entry name" value="MFS"/>
</dbReference>
<evidence type="ECO:0000259" key="7">
    <source>
        <dbReference type="PROSITE" id="PS50850"/>
    </source>
</evidence>
<protein>
    <submittedName>
        <fullName evidence="8">MFS transporter</fullName>
    </submittedName>
</protein>
<keyword evidence="3 6" id="KW-0812">Transmembrane</keyword>
<dbReference type="Pfam" id="PF07690">
    <property type="entry name" value="MFS_1"/>
    <property type="match status" value="1"/>
</dbReference>
<accession>A0A6G9YNZ5</accession>
<feature type="transmembrane region" description="Helical" evidence="6">
    <location>
        <begin position="300"/>
        <end position="322"/>
    </location>
</feature>
<feature type="transmembrane region" description="Helical" evidence="6">
    <location>
        <begin position="429"/>
        <end position="448"/>
    </location>
</feature>
<feature type="transmembrane region" description="Helical" evidence="6">
    <location>
        <begin position="359"/>
        <end position="385"/>
    </location>
</feature>
<keyword evidence="4 6" id="KW-1133">Transmembrane helix</keyword>
<dbReference type="InterPro" id="IPR020846">
    <property type="entry name" value="MFS_dom"/>
</dbReference>
<feature type="transmembrane region" description="Helical" evidence="6">
    <location>
        <begin position="271"/>
        <end position="294"/>
    </location>
</feature>
<dbReference type="Gene3D" id="1.20.1720.10">
    <property type="entry name" value="Multidrug resistance protein D"/>
    <property type="match status" value="1"/>
</dbReference>
<proteinExistence type="predicted"/>
<dbReference type="CDD" id="cd17321">
    <property type="entry name" value="MFS_MMR_MDR_like"/>
    <property type="match status" value="1"/>
</dbReference>
<dbReference type="Gene3D" id="1.20.1250.20">
    <property type="entry name" value="MFS general substrate transporter like domains"/>
    <property type="match status" value="1"/>
</dbReference>
<feature type="transmembrane region" description="Helical" evidence="6">
    <location>
        <begin position="141"/>
        <end position="164"/>
    </location>
</feature>
<evidence type="ECO:0000256" key="1">
    <source>
        <dbReference type="ARBA" id="ARBA00004651"/>
    </source>
</evidence>